<keyword evidence="2" id="KW-0732">Signal</keyword>
<proteinExistence type="predicted"/>
<feature type="region of interest" description="Disordered" evidence="1">
    <location>
        <begin position="60"/>
        <end position="93"/>
    </location>
</feature>
<evidence type="ECO:0000313" key="3">
    <source>
        <dbReference type="EMBL" id="MFD2515773.1"/>
    </source>
</evidence>
<comment type="caution">
    <text evidence="3">The sequence shown here is derived from an EMBL/GenBank/DDBJ whole genome shotgun (WGS) entry which is preliminary data.</text>
</comment>
<evidence type="ECO:0008006" key="5">
    <source>
        <dbReference type="Google" id="ProtNLM"/>
    </source>
</evidence>
<feature type="compositionally biased region" description="Basic and acidic residues" evidence="1">
    <location>
        <begin position="73"/>
        <end position="93"/>
    </location>
</feature>
<gene>
    <name evidence="3" type="ORF">ACFSRY_18015</name>
</gene>
<name>A0ABW5IQQ6_9BACT</name>
<dbReference type="EMBL" id="JBHULU010000021">
    <property type="protein sequence ID" value="MFD2515773.1"/>
    <property type="molecule type" value="Genomic_DNA"/>
</dbReference>
<dbReference type="RefSeq" id="WP_377511176.1">
    <property type="nucleotide sequence ID" value="NZ_JBHULU010000021.1"/>
</dbReference>
<feature type="signal peptide" evidence="2">
    <location>
        <begin position="1"/>
        <end position="24"/>
    </location>
</feature>
<sequence length="93" mass="9780">MKKLVLMLAVASFIGTAAAVPAFACEGGKCTMQHSAKDGAKTKKGKKGAQEESCHMTAAATDKAAEKPMSCCMKKEAPKTESSKETKDKKAQQ</sequence>
<accession>A0ABW5IQQ6</accession>
<organism evidence="3 4">
    <name type="scientific">Pontibacter locisalis</name>
    <dbReference type="NCBI Taxonomy" id="1719035"/>
    <lineage>
        <taxon>Bacteria</taxon>
        <taxon>Pseudomonadati</taxon>
        <taxon>Bacteroidota</taxon>
        <taxon>Cytophagia</taxon>
        <taxon>Cytophagales</taxon>
        <taxon>Hymenobacteraceae</taxon>
        <taxon>Pontibacter</taxon>
    </lineage>
</organism>
<feature type="chain" id="PRO_5047227252" description="Periplasmic protein" evidence="2">
    <location>
        <begin position="25"/>
        <end position="93"/>
    </location>
</feature>
<protein>
    <recommendedName>
        <fullName evidence="5">Periplasmic protein</fullName>
    </recommendedName>
</protein>
<dbReference type="Proteomes" id="UP001597544">
    <property type="component" value="Unassembled WGS sequence"/>
</dbReference>
<evidence type="ECO:0000256" key="1">
    <source>
        <dbReference type="SAM" id="MobiDB-lite"/>
    </source>
</evidence>
<evidence type="ECO:0000256" key="2">
    <source>
        <dbReference type="SAM" id="SignalP"/>
    </source>
</evidence>
<keyword evidence="4" id="KW-1185">Reference proteome</keyword>
<evidence type="ECO:0000313" key="4">
    <source>
        <dbReference type="Proteomes" id="UP001597544"/>
    </source>
</evidence>
<reference evidence="4" key="1">
    <citation type="journal article" date="2019" name="Int. J. Syst. Evol. Microbiol.">
        <title>The Global Catalogue of Microorganisms (GCM) 10K type strain sequencing project: providing services to taxonomists for standard genome sequencing and annotation.</title>
        <authorList>
            <consortium name="The Broad Institute Genomics Platform"/>
            <consortium name="The Broad Institute Genome Sequencing Center for Infectious Disease"/>
            <person name="Wu L."/>
            <person name="Ma J."/>
        </authorList>
    </citation>
    <scope>NUCLEOTIDE SEQUENCE [LARGE SCALE GENOMIC DNA]</scope>
    <source>
        <strain evidence="4">KCTC 42498</strain>
    </source>
</reference>
<feature type="region of interest" description="Disordered" evidence="1">
    <location>
        <begin position="33"/>
        <end position="52"/>
    </location>
</feature>